<dbReference type="InterPro" id="IPR027843">
    <property type="entry name" value="DUF4440"/>
</dbReference>
<accession>A0ABN2IYN7</accession>
<reference evidence="2 3" key="1">
    <citation type="journal article" date="2019" name="Int. J. Syst. Evol. Microbiol.">
        <title>The Global Catalogue of Microorganisms (GCM) 10K type strain sequencing project: providing services to taxonomists for standard genome sequencing and annotation.</title>
        <authorList>
            <consortium name="The Broad Institute Genomics Platform"/>
            <consortium name="The Broad Institute Genome Sequencing Center for Infectious Disease"/>
            <person name="Wu L."/>
            <person name="Ma J."/>
        </authorList>
    </citation>
    <scope>NUCLEOTIDE SEQUENCE [LARGE SCALE GENOMIC DNA]</scope>
    <source>
        <strain evidence="2 3">JCM 14718</strain>
    </source>
</reference>
<name>A0ABN2IYN7_9ACTN</name>
<dbReference type="RefSeq" id="WP_163569619.1">
    <property type="nucleotide sequence ID" value="NZ_BAAANY010000038.1"/>
</dbReference>
<dbReference type="Proteomes" id="UP001500618">
    <property type="component" value="Unassembled WGS sequence"/>
</dbReference>
<dbReference type="InterPro" id="IPR032710">
    <property type="entry name" value="NTF2-like_dom_sf"/>
</dbReference>
<organism evidence="2 3">
    <name type="scientific">Fodinicola feengrottensis</name>
    <dbReference type="NCBI Taxonomy" id="435914"/>
    <lineage>
        <taxon>Bacteria</taxon>
        <taxon>Bacillati</taxon>
        <taxon>Actinomycetota</taxon>
        <taxon>Actinomycetes</taxon>
        <taxon>Mycobacteriales</taxon>
        <taxon>Fodinicola</taxon>
    </lineage>
</organism>
<feature type="domain" description="DUF4440" evidence="1">
    <location>
        <begin position="8"/>
        <end position="110"/>
    </location>
</feature>
<sequence>MNEIEKTVLALEEHMLAADAAYDPEFFRVTCADDFLTVSTAGVASKEQVVEMYAQGGPAGRRNEINDPRILIVNEESAVLTYRLVSTAGDTTVTIFSTSVYRREADGWRMVFLQQTPSMPST</sequence>
<proteinExistence type="predicted"/>
<gene>
    <name evidence="2" type="ORF">GCM10009765_74320</name>
</gene>
<evidence type="ECO:0000313" key="3">
    <source>
        <dbReference type="Proteomes" id="UP001500618"/>
    </source>
</evidence>
<evidence type="ECO:0000259" key="1">
    <source>
        <dbReference type="Pfam" id="PF14534"/>
    </source>
</evidence>
<comment type="caution">
    <text evidence="2">The sequence shown here is derived from an EMBL/GenBank/DDBJ whole genome shotgun (WGS) entry which is preliminary data.</text>
</comment>
<dbReference type="Pfam" id="PF14534">
    <property type="entry name" value="DUF4440"/>
    <property type="match status" value="1"/>
</dbReference>
<evidence type="ECO:0000313" key="2">
    <source>
        <dbReference type="EMBL" id="GAA1714456.1"/>
    </source>
</evidence>
<dbReference type="Gene3D" id="3.10.450.50">
    <property type="match status" value="1"/>
</dbReference>
<dbReference type="SUPFAM" id="SSF54427">
    <property type="entry name" value="NTF2-like"/>
    <property type="match status" value="1"/>
</dbReference>
<protein>
    <recommendedName>
        <fullName evidence="1">DUF4440 domain-containing protein</fullName>
    </recommendedName>
</protein>
<dbReference type="EMBL" id="BAAANY010000038">
    <property type="protein sequence ID" value="GAA1714456.1"/>
    <property type="molecule type" value="Genomic_DNA"/>
</dbReference>
<keyword evidence="3" id="KW-1185">Reference proteome</keyword>